<accession>A0A090W502</accession>
<evidence type="ECO:0000313" key="4">
    <source>
        <dbReference type="Proteomes" id="UP000029646"/>
    </source>
</evidence>
<dbReference type="EMBL" id="BBNR01000003">
    <property type="protein sequence ID" value="GAL66092.1"/>
    <property type="molecule type" value="Genomic_DNA"/>
</dbReference>
<keyword evidence="5" id="KW-1185">Reference proteome</keyword>
<dbReference type="Proteomes" id="UP000029641">
    <property type="component" value="Unassembled WGS sequence"/>
</dbReference>
<dbReference type="AlphaFoldDB" id="A0A090W502"/>
<dbReference type="Proteomes" id="UP000030184">
    <property type="component" value="Unassembled WGS sequence"/>
</dbReference>
<organism evidence="2 4">
    <name type="scientific">Jejuia pallidilutea</name>
    <dbReference type="NCBI Taxonomy" id="504487"/>
    <lineage>
        <taxon>Bacteria</taxon>
        <taxon>Pseudomonadati</taxon>
        <taxon>Bacteroidota</taxon>
        <taxon>Flavobacteriia</taxon>
        <taxon>Flavobacteriales</taxon>
        <taxon>Flavobacteriaceae</taxon>
        <taxon>Jejuia</taxon>
    </lineage>
</organism>
<gene>
    <name evidence="1" type="ORF">JCM19301_657</name>
    <name evidence="2" type="ORF">JCM19302_1418</name>
    <name evidence="3" type="ORF">JCM19538_2490</name>
</gene>
<dbReference type="Proteomes" id="UP000029646">
    <property type="component" value="Unassembled WGS sequence"/>
</dbReference>
<dbReference type="EMBL" id="BBNS01000006">
    <property type="protein sequence ID" value="GAL70509.1"/>
    <property type="molecule type" value="Genomic_DNA"/>
</dbReference>
<evidence type="ECO:0000313" key="3">
    <source>
        <dbReference type="EMBL" id="GAL88127.1"/>
    </source>
</evidence>
<evidence type="ECO:0000313" key="1">
    <source>
        <dbReference type="EMBL" id="GAL66092.1"/>
    </source>
</evidence>
<name>A0A090W502_9FLAO</name>
<dbReference type="STRING" id="504487.JCM19538_2490"/>
<proteinExistence type="predicted"/>
<evidence type="ECO:0000313" key="2">
    <source>
        <dbReference type="EMBL" id="GAL70509.1"/>
    </source>
</evidence>
<dbReference type="EMBL" id="BBNY01000001">
    <property type="protein sequence ID" value="GAL88127.1"/>
    <property type="molecule type" value="Genomic_DNA"/>
</dbReference>
<evidence type="ECO:0000313" key="5">
    <source>
        <dbReference type="Proteomes" id="UP000030184"/>
    </source>
</evidence>
<reference evidence="5" key="1">
    <citation type="journal article" date="2014" name="Genome Announc.">
        <title>Draft Genome Sequence of Marine Flavobacterium Jejuia pallidilutea Strain 11shimoA1 and Pigmentation Mutants.</title>
        <authorList>
            <person name="Takatani N."/>
            <person name="Nakanishi M."/>
            <person name="Meirelles P."/>
            <person name="Mino S."/>
            <person name="Suda W."/>
            <person name="Oshima K."/>
            <person name="Hattori M."/>
            <person name="Ohkuma M."/>
            <person name="Hosokawa M."/>
            <person name="Miyashita K."/>
            <person name="Thompson F.L."/>
            <person name="Niwa A."/>
            <person name="Sawabe T."/>
            <person name="Sawabe T."/>
        </authorList>
    </citation>
    <scope>NUCLEOTIDE SEQUENCE [LARGE SCALE GENOMIC DNA]</scope>
    <source>
        <strain evidence="5">JCM 19538</strain>
    </source>
</reference>
<comment type="caution">
    <text evidence="2">The sequence shown here is derived from an EMBL/GenBank/DDBJ whole genome shotgun (WGS) entry which is preliminary data.</text>
</comment>
<protein>
    <submittedName>
        <fullName evidence="2">Uncharacterized protein</fullName>
    </submittedName>
</protein>
<sequence length="47" mass="5768">MRLELWEGKTMNVKRDPQGNAQLKTLFYKNYLKTLKNERFSLKCERF</sequence>